<dbReference type="SUPFAM" id="SSF103473">
    <property type="entry name" value="MFS general substrate transporter"/>
    <property type="match status" value="1"/>
</dbReference>
<feature type="transmembrane region" description="Helical" evidence="27">
    <location>
        <begin position="326"/>
        <end position="348"/>
    </location>
</feature>
<keyword evidence="5" id="KW-0813">Transport</keyword>
<dbReference type="GO" id="GO:0005765">
    <property type="term" value="C:lysosomal membrane"/>
    <property type="evidence" value="ECO:0007669"/>
    <property type="project" value="UniProtKB-SubCell"/>
</dbReference>
<keyword evidence="12" id="KW-0325">Glycoprotein</keyword>
<dbReference type="GO" id="GO:0030672">
    <property type="term" value="C:synaptic vesicle membrane"/>
    <property type="evidence" value="ECO:0007669"/>
    <property type="project" value="UniProtKB-SubCell"/>
</dbReference>
<evidence type="ECO:0000256" key="23">
    <source>
        <dbReference type="ARBA" id="ARBA00080244"/>
    </source>
</evidence>
<dbReference type="RefSeq" id="XP_032810458.1">
    <property type="nucleotide sequence ID" value="XM_032954567.1"/>
</dbReference>
<evidence type="ECO:0000313" key="30">
    <source>
        <dbReference type="RefSeq" id="XP_032810458.1"/>
    </source>
</evidence>
<evidence type="ECO:0000256" key="21">
    <source>
        <dbReference type="ARBA" id="ARBA00056891"/>
    </source>
</evidence>
<name>A0AAJ7WVQ9_PETMA</name>
<dbReference type="GO" id="GO:0006820">
    <property type="term" value="P:monoatomic anion transport"/>
    <property type="evidence" value="ECO:0007669"/>
    <property type="project" value="TreeGrafter"/>
</dbReference>
<evidence type="ECO:0000256" key="6">
    <source>
        <dbReference type="ARBA" id="ARBA00022475"/>
    </source>
</evidence>
<keyword evidence="29" id="KW-1185">Reference proteome</keyword>
<accession>A0AAJ7WVQ9</accession>
<evidence type="ECO:0000256" key="14">
    <source>
        <dbReference type="ARBA" id="ARBA00023329"/>
    </source>
</evidence>
<comment type="function">
    <text evidence="21">Receptor for CM101, a polysaccharide produced by group B Streptococcus with antipathoangiogenic properties.</text>
</comment>
<dbReference type="InterPro" id="IPR020846">
    <property type="entry name" value="MFS_dom"/>
</dbReference>
<comment type="subcellular location">
    <subcellularLocation>
        <location evidence="2">Basolateral cell membrane</location>
        <topology evidence="2">Multi-pass membrane protein</topology>
    </subcellularLocation>
    <subcellularLocation>
        <location evidence="3">Cytoplasmic vesicle</location>
        <location evidence="3">Secretory vesicle membrane</location>
        <topology evidence="3">Multi-pass membrane protein</topology>
    </subcellularLocation>
    <subcellularLocation>
        <location evidence="1">Cytoplasmic vesicle</location>
        <location evidence="1">Secretory vesicle</location>
        <location evidence="1">Synaptic vesicle membrane</location>
    </subcellularLocation>
    <subcellularLocation>
        <location evidence="4">Lysosome membrane</location>
    </subcellularLocation>
</comment>
<evidence type="ECO:0000256" key="26">
    <source>
        <dbReference type="SAM" id="MobiDB-lite"/>
    </source>
</evidence>
<dbReference type="Proteomes" id="UP001318040">
    <property type="component" value="Chromosome 15"/>
</dbReference>
<dbReference type="GO" id="GO:0015293">
    <property type="term" value="F:symporter activity"/>
    <property type="evidence" value="ECO:0007669"/>
    <property type="project" value="UniProtKB-KW"/>
</dbReference>
<evidence type="ECO:0000256" key="11">
    <source>
        <dbReference type="ARBA" id="ARBA00023136"/>
    </source>
</evidence>
<feature type="transmembrane region" description="Helical" evidence="27">
    <location>
        <begin position="99"/>
        <end position="122"/>
    </location>
</feature>
<comment type="catalytic activity">
    <reaction evidence="17">
        <text>N-acetylneuraminate(in) + H(+)(in) = N-acetylneuraminate(out) + H(+)(out)</text>
        <dbReference type="Rhea" id="RHEA:28987"/>
        <dbReference type="ChEBI" id="CHEBI:15378"/>
        <dbReference type="ChEBI" id="CHEBI:35418"/>
    </reaction>
    <physiologicalReaction direction="right-to-left" evidence="17">
        <dbReference type="Rhea" id="RHEA:28989"/>
    </physiologicalReaction>
</comment>
<comment type="catalytic activity">
    <reaction evidence="20">
        <text>D-glucuronate(out) + H(+)(out) = D-glucuronate(in) + H(+)(in)</text>
        <dbReference type="Rhea" id="RHEA:72591"/>
        <dbReference type="ChEBI" id="CHEBI:15378"/>
        <dbReference type="ChEBI" id="CHEBI:58720"/>
    </reaction>
    <physiologicalReaction direction="left-to-right" evidence="20">
        <dbReference type="Rhea" id="RHEA:72592"/>
    </physiologicalReaction>
</comment>
<evidence type="ECO:0000256" key="16">
    <source>
        <dbReference type="ARBA" id="ARBA00050554"/>
    </source>
</evidence>
<gene>
    <name evidence="30" type="primary">LOC116942536</name>
</gene>
<evidence type="ECO:0000256" key="18">
    <source>
        <dbReference type="ARBA" id="ARBA00051403"/>
    </source>
</evidence>
<dbReference type="AlphaFoldDB" id="A0AAJ7WVQ9"/>
<keyword evidence="10" id="KW-0770">Synapse</keyword>
<keyword evidence="9 27" id="KW-1133">Transmembrane helix</keyword>
<keyword evidence="6" id="KW-1003">Cell membrane</keyword>
<evidence type="ECO:0000256" key="10">
    <source>
        <dbReference type="ARBA" id="ARBA00023018"/>
    </source>
</evidence>
<evidence type="ECO:0000256" key="13">
    <source>
        <dbReference type="ARBA" id="ARBA00023228"/>
    </source>
</evidence>
<proteinExistence type="predicted"/>
<evidence type="ECO:0000256" key="22">
    <source>
        <dbReference type="ARBA" id="ARBA00069713"/>
    </source>
</evidence>
<evidence type="ECO:0000256" key="12">
    <source>
        <dbReference type="ARBA" id="ARBA00023180"/>
    </source>
</evidence>
<feature type="transmembrane region" description="Helical" evidence="27">
    <location>
        <begin position="129"/>
        <end position="149"/>
    </location>
</feature>
<comment type="catalytic activity">
    <reaction evidence="16">
        <text>L-aspartate(out) = L-aspartate(in)</text>
        <dbReference type="Rhea" id="RHEA:66332"/>
        <dbReference type="ChEBI" id="CHEBI:29991"/>
    </reaction>
    <physiologicalReaction direction="left-to-right" evidence="16">
        <dbReference type="Rhea" id="RHEA:66333"/>
    </physiologicalReaction>
</comment>
<evidence type="ECO:0000256" key="24">
    <source>
        <dbReference type="ARBA" id="ARBA00081195"/>
    </source>
</evidence>
<dbReference type="InterPro" id="IPR011701">
    <property type="entry name" value="MFS"/>
</dbReference>
<evidence type="ECO:0000256" key="2">
    <source>
        <dbReference type="ARBA" id="ARBA00004554"/>
    </source>
</evidence>
<dbReference type="InterPro" id="IPR036259">
    <property type="entry name" value="MFS_trans_sf"/>
</dbReference>
<evidence type="ECO:0000256" key="25">
    <source>
        <dbReference type="ARBA" id="ARBA00081925"/>
    </source>
</evidence>
<dbReference type="Pfam" id="PF07690">
    <property type="entry name" value="MFS_1"/>
    <property type="match status" value="1"/>
</dbReference>
<dbReference type="PANTHER" id="PTHR11662:SF284">
    <property type="entry name" value="SMALL INTESTINE URATE EXPORTER-RELATED"/>
    <property type="match status" value="1"/>
</dbReference>
<dbReference type="GO" id="GO:0046942">
    <property type="term" value="P:carboxylic acid transport"/>
    <property type="evidence" value="ECO:0007669"/>
    <property type="project" value="UniProtKB-ARBA"/>
</dbReference>
<feature type="transmembrane region" description="Helical" evidence="27">
    <location>
        <begin position="385"/>
        <end position="406"/>
    </location>
</feature>
<evidence type="ECO:0000256" key="15">
    <source>
        <dbReference type="ARBA" id="ARBA00050101"/>
    </source>
</evidence>
<feature type="transmembrane region" description="Helical" evidence="27">
    <location>
        <begin position="450"/>
        <end position="471"/>
    </location>
</feature>
<dbReference type="GO" id="GO:0016323">
    <property type="term" value="C:basolateral plasma membrane"/>
    <property type="evidence" value="ECO:0007669"/>
    <property type="project" value="UniProtKB-SubCell"/>
</dbReference>
<evidence type="ECO:0000259" key="28">
    <source>
        <dbReference type="PROSITE" id="PS50850"/>
    </source>
</evidence>
<dbReference type="FunFam" id="1.20.1250.20:FF:000003">
    <property type="entry name" value="Solute carrier family 17 member 3"/>
    <property type="match status" value="1"/>
</dbReference>
<dbReference type="GO" id="GO:0016324">
    <property type="term" value="C:apical plasma membrane"/>
    <property type="evidence" value="ECO:0007669"/>
    <property type="project" value="TreeGrafter"/>
</dbReference>
<comment type="catalytic activity">
    <reaction evidence="18">
        <text>N-acetyl-L-aspartyl-L-glutamate(out) = N-acetyl-L-aspartyl-L-glutamate(in)</text>
        <dbReference type="Rhea" id="RHEA:72599"/>
        <dbReference type="ChEBI" id="CHEBI:76931"/>
    </reaction>
    <physiologicalReaction direction="left-to-right" evidence="18">
        <dbReference type="Rhea" id="RHEA:72600"/>
    </physiologicalReaction>
</comment>
<dbReference type="PANTHER" id="PTHR11662">
    <property type="entry name" value="SOLUTE CARRIER FAMILY 17"/>
    <property type="match status" value="1"/>
</dbReference>
<evidence type="ECO:0000313" key="29">
    <source>
        <dbReference type="Proteomes" id="UP001318040"/>
    </source>
</evidence>
<evidence type="ECO:0000256" key="7">
    <source>
        <dbReference type="ARBA" id="ARBA00022692"/>
    </source>
</evidence>
<feature type="region of interest" description="Disordered" evidence="26">
    <location>
        <begin position="491"/>
        <end position="515"/>
    </location>
</feature>
<comment type="catalytic activity">
    <reaction evidence="19">
        <text>L-glutamate(out) = L-glutamate(in)</text>
        <dbReference type="Rhea" id="RHEA:66336"/>
        <dbReference type="ChEBI" id="CHEBI:29985"/>
    </reaction>
    <physiologicalReaction direction="left-to-right" evidence="19">
        <dbReference type="Rhea" id="RHEA:66337"/>
    </physiologicalReaction>
</comment>
<feature type="transmembrane region" description="Helical" evidence="27">
    <location>
        <begin position="418"/>
        <end position="438"/>
    </location>
</feature>
<feature type="transmembrane region" description="Helical" evidence="27">
    <location>
        <begin position="360"/>
        <end position="379"/>
    </location>
</feature>
<evidence type="ECO:0000256" key="19">
    <source>
        <dbReference type="ARBA" id="ARBA00051447"/>
    </source>
</evidence>
<feature type="transmembrane region" description="Helical" evidence="27">
    <location>
        <begin position="218"/>
        <end position="241"/>
    </location>
</feature>
<dbReference type="InterPro" id="IPR050382">
    <property type="entry name" value="MFS_Na/Anion_cotransporter"/>
</dbReference>
<evidence type="ECO:0000256" key="20">
    <source>
        <dbReference type="ARBA" id="ARBA00051612"/>
    </source>
</evidence>
<organism evidence="29 30">
    <name type="scientific">Petromyzon marinus</name>
    <name type="common">Sea lamprey</name>
    <dbReference type="NCBI Taxonomy" id="7757"/>
    <lineage>
        <taxon>Eukaryota</taxon>
        <taxon>Metazoa</taxon>
        <taxon>Chordata</taxon>
        <taxon>Craniata</taxon>
        <taxon>Vertebrata</taxon>
        <taxon>Cyclostomata</taxon>
        <taxon>Hyperoartia</taxon>
        <taxon>Petromyzontiformes</taxon>
        <taxon>Petromyzontidae</taxon>
        <taxon>Petromyzon</taxon>
    </lineage>
</organism>
<keyword evidence="14" id="KW-0968">Cytoplasmic vesicle</keyword>
<protein>
    <recommendedName>
        <fullName evidence="22">Sialin</fullName>
    </recommendedName>
    <alternativeName>
        <fullName evidence="25">H(+)/nitrate cotransporter</fullName>
    </alternativeName>
    <alternativeName>
        <fullName evidence="23">H(+)/sialic acid cotransporter</fullName>
    </alternativeName>
    <alternativeName>
        <fullName evidence="24">Vesicular excitatory amino acid transporter</fullName>
    </alternativeName>
</protein>
<feature type="domain" description="Major facilitator superfamily (MFS) profile" evidence="28">
    <location>
        <begin position="31"/>
        <end position="476"/>
    </location>
</feature>
<dbReference type="FunFam" id="1.20.1250.20:FF:000067">
    <property type="entry name" value="sialin isoform X2"/>
    <property type="match status" value="1"/>
</dbReference>
<keyword evidence="11 27" id="KW-0472">Membrane</keyword>
<evidence type="ECO:0000256" key="4">
    <source>
        <dbReference type="ARBA" id="ARBA00004656"/>
    </source>
</evidence>
<comment type="catalytic activity">
    <reaction evidence="15">
        <text>2 nitrate(out) + H(+)(out) = 2 nitrate(in) + H(+)(in)</text>
        <dbReference type="Rhea" id="RHEA:71539"/>
        <dbReference type="ChEBI" id="CHEBI:15378"/>
        <dbReference type="ChEBI" id="CHEBI:17632"/>
    </reaction>
    <physiologicalReaction direction="left-to-right" evidence="15">
        <dbReference type="Rhea" id="RHEA:71540"/>
    </physiologicalReaction>
</comment>
<dbReference type="PROSITE" id="PS50850">
    <property type="entry name" value="MFS"/>
    <property type="match status" value="1"/>
</dbReference>
<evidence type="ECO:0000256" key="27">
    <source>
        <dbReference type="SAM" id="Phobius"/>
    </source>
</evidence>
<evidence type="ECO:0000256" key="9">
    <source>
        <dbReference type="ARBA" id="ARBA00022989"/>
    </source>
</evidence>
<evidence type="ECO:0000256" key="3">
    <source>
        <dbReference type="ARBA" id="ARBA00004638"/>
    </source>
</evidence>
<evidence type="ECO:0000256" key="1">
    <source>
        <dbReference type="ARBA" id="ARBA00004432"/>
    </source>
</evidence>
<keyword evidence="13" id="KW-0458">Lysosome</keyword>
<dbReference type="KEGG" id="pmrn:116942536"/>
<dbReference type="Gene3D" id="1.20.1250.20">
    <property type="entry name" value="MFS general substrate transporter like domains"/>
    <property type="match status" value="2"/>
</dbReference>
<reference evidence="30" key="1">
    <citation type="submission" date="2025-08" db="UniProtKB">
        <authorList>
            <consortium name="RefSeq"/>
        </authorList>
    </citation>
    <scope>IDENTIFICATION</scope>
    <source>
        <tissue evidence="30">Sperm</tissue>
    </source>
</reference>
<evidence type="ECO:0000256" key="8">
    <source>
        <dbReference type="ARBA" id="ARBA00022847"/>
    </source>
</evidence>
<keyword evidence="8" id="KW-0769">Symport</keyword>
<evidence type="ECO:0000256" key="17">
    <source>
        <dbReference type="ARBA" id="ARBA00050625"/>
    </source>
</evidence>
<feature type="transmembrane region" description="Helical" evidence="27">
    <location>
        <begin position="285"/>
        <end position="306"/>
    </location>
</feature>
<sequence>MCRMRSAMGWVRAMGVILAPGRRCGCRSRHILAALGFVGLALVYALRVNLSVAMVAMVNSTGAAHQDNSSAYCPQPAPLNGSHPAQLPSVTIYNWDSRIQGWILSSFFYGYIITQVPGGYLAGRYGGKLLFGVGVTCTTVLTLLTPIAAHFGVPWLLVVRVLEGLGEGVTYPTMHAMWALWAPPYERSTLMSICYSGGHFGTVVAMPLSGIIADKLGWPWIFYIFGGTGLLWSIVWFLFAFDSPERHPRISAEEREFILKSLQAERQANHGTSIPWRHVWTCMPLWAINVAMFCSGWGFYVLLTSLPTYMSTVLHYEMQQNGLLSALPYLAGWVFTVAGGMAADALRIRGLLSITAIRKVATTLGLAVPSLCLVASGFVGCNHLLAVSFLTLSVAFGAFTTAGCGINQLDIAPQYAGVLLGISNTFNNLPGFLAPTLTGYLTEHDTLKEWHMVFFISAAINMFGALFYLVFGSGKQQSWAREGGLEEGASLEVSSVEEADGTDGSATEQRWARLK</sequence>
<evidence type="ECO:0000256" key="5">
    <source>
        <dbReference type="ARBA" id="ARBA00022448"/>
    </source>
</evidence>
<keyword evidence="7 27" id="KW-0812">Transmembrane</keyword>